<dbReference type="Proteomes" id="UP000532247">
    <property type="component" value="Unassembled WGS sequence"/>
</dbReference>
<feature type="coiled-coil region" evidence="1">
    <location>
        <begin position="209"/>
        <end position="236"/>
    </location>
</feature>
<evidence type="ECO:0000313" key="2">
    <source>
        <dbReference type="EMBL" id="NOI09561.1"/>
    </source>
</evidence>
<gene>
    <name evidence="2" type="ORF">F0254_11855</name>
</gene>
<sequence length="748" mass="84961">MDKALSSSEIEERLKHDFKKEQPVTAFELPFTATSIIVPKTEQYASHILLFDDINTSDKVIIYKAMIAVYNYVFFDKSAAVTAKDVFSSAVKPFISWLNSYKINNRYEILKRYESDRMDELDNHGGYSPLRALNCIIGYAIESEALSKELSSEDYTFLIELRKTKPAPNLNKSQKSIASYFGSLDWLRREDIGIGSELYSALASPKLAINSLSLTAATLIIELKEYKNELQTLIKSIEPQLAPLLDLNLKTLSRSKKQCLIGEVVYLIVCAYHRLDKPSYTLQSALGVLLLSNASSQSSYFNLLNVLKSQTECDSLFLNKKFYTNKVNSESCRDNFTAMRDGTLFSIDVVKNLLRNDVSKAVTKIEEVMFAWLMAGLTVQPTDIPKLTHSDFRLVKVGGRVTHIECEYFKGRSKLFHATRSLSTRTREGKALLVVMGQQEESLPFYTKVELFISNGINSLLGNLNLLLQSSSISMVLKTVHSKQNIPCLMPLTLCSLISNGIHTNNCVENANKVALEDRQKLVRQSQSPCQSSLFGFQLIKNSAVHAFSDPYTLEYLINRNSHSNQTEKVNYLTEDNEAWINNSGRITREVMFDLIQNVFNLGFERDDAEQLKRFNSEFMAVTESISYRHEEMNSRLRMITGQEKGKVNEVGVLSLNDKNESEPLSPIYVVDSSITVLKMYNYLHEFKKNYKKILANNPDFLFKTVIPTVEWIEGTLKKMSKPSLRKGRDQFDLMIKNGVVISVFNSM</sequence>
<evidence type="ECO:0000256" key="1">
    <source>
        <dbReference type="SAM" id="Coils"/>
    </source>
</evidence>
<protein>
    <submittedName>
        <fullName evidence="2">Uncharacterized protein</fullName>
    </submittedName>
</protein>
<reference evidence="2 3" key="1">
    <citation type="submission" date="2019-09" db="EMBL/GenBank/DDBJ databases">
        <title>Draft genome sequencing and comparative genomics of hatchery-associated Vibrios.</title>
        <authorList>
            <person name="Kehlet-Delgado H."/>
            <person name="Mueller R.S."/>
        </authorList>
    </citation>
    <scope>NUCLEOTIDE SEQUENCE [LARGE SCALE GENOMIC DNA]</scope>
    <source>
        <strain evidence="2 3">081416A</strain>
    </source>
</reference>
<evidence type="ECO:0000313" key="3">
    <source>
        <dbReference type="Proteomes" id="UP000532247"/>
    </source>
</evidence>
<dbReference type="EMBL" id="VTYF01000005">
    <property type="protein sequence ID" value="NOI09561.1"/>
    <property type="molecule type" value="Genomic_DNA"/>
</dbReference>
<comment type="caution">
    <text evidence="2">The sequence shown here is derived from an EMBL/GenBank/DDBJ whole genome shotgun (WGS) entry which is preliminary data.</text>
</comment>
<name>A0A7Y4B3M7_VIBAL</name>
<accession>A0A7Y4B3M7</accession>
<dbReference type="RefSeq" id="WP_171345838.1">
    <property type="nucleotide sequence ID" value="NZ_JBPAUC010000002.1"/>
</dbReference>
<proteinExistence type="predicted"/>
<keyword evidence="1" id="KW-0175">Coiled coil</keyword>
<organism evidence="2 3">
    <name type="scientific">Vibrio alginolyticus</name>
    <dbReference type="NCBI Taxonomy" id="663"/>
    <lineage>
        <taxon>Bacteria</taxon>
        <taxon>Pseudomonadati</taxon>
        <taxon>Pseudomonadota</taxon>
        <taxon>Gammaproteobacteria</taxon>
        <taxon>Vibrionales</taxon>
        <taxon>Vibrionaceae</taxon>
        <taxon>Vibrio</taxon>
    </lineage>
</organism>
<dbReference type="AlphaFoldDB" id="A0A7Y4B3M7"/>